<dbReference type="AlphaFoldDB" id="A0A914BVC8"/>
<dbReference type="PANTHER" id="PTHR22803">
    <property type="entry name" value="MANNOSE, PHOSPHOLIPASE, LECTIN RECEPTOR RELATED"/>
    <property type="match status" value="1"/>
</dbReference>
<reference evidence="3" key="1">
    <citation type="submission" date="2022-11" db="UniProtKB">
        <authorList>
            <consortium name="WormBaseParasite"/>
        </authorList>
    </citation>
    <scope>IDENTIFICATION</scope>
</reference>
<dbReference type="WBParaSite" id="ACRNAN_Path_1080.g4133.t1">
    <property type="protein sequence ID" value="ACRNAN_Path_1080.g4133.t1"/>
    <property type="gene ID" value="ACRNAN_Path_1080.g4133"/>
</dbReference>
<dbReference type="Proteomes" id="UP000887540">
    <property type="component" value="Unplaced"/>
</dbReference>
<feature type="domain" description="C-type lectin" evidence="1">
    <location>
        <begin position="1"/>
        <end position="117"/>
    </location>
</feature>
<organism evidence="2 3">
    <name type="scientific">Acrobeloides nanus</name>
    <dbReference type="NCBI Taxonomy" id="290746"/>
    <lineage>
        <taxon>Eukaryota</taxon>
        <taxon>Metazoa</taxon>
        <taxon>Ecdysozoa</taxon>
        <taxon>Nematoda</taxon>
        <taxon>Chromadorea</taxon>
        <taxon>Rhabditida</taxon>
        <taxon>Tylenchina</taxon>
        <taxon>Cephalobomorpha</taxon>
        <taxon>Cephaloboidea</taxon>
        <taxon>Cephalobidae</taxon>
        <taxon>Acrobeloides</taxon>
    </lineage>
</organism>
<evidence type="ECO:0000313" key="3">
    <source>
        <dbReference type="WBParaSite" id="ACRNAN_Path_1080.g4133.t1"/>
    </source>
</evidence>
<dbReference type="SUPFAM" id="SSF56436">
    <property type="entry name" value="C-type lectin-like"/>
    <property type="match status" value="1"/>
</dbReference>
<dbReference type="InterPro" id="IPR016186">
    <property type="entry name" value="C-type_lectin-like/link_sf"/>
</dbReference>
<accession>A0A914BVC8</accession>
<protein>
    <submittedName>
        <fullName evidence="3">C-type lectin domain-containing protein</fullName>
    </submittedName>
</protein>
<evidence type="ECO:0000259" key="1">
    <source>
        <dbReference type="PROSITE" id="PS50041"/>
    </source>
</evidence>
<dbReference type="InterPro" id="IPR050111">
    <property type="entry name" value="C-type_lectin/snaclec_domain"/>
</dbReference>
<dbReference type="CDD" id="cd00037">
    <property type="entry name" value="CLECT"/>
    <property type="match status" value="1"/>
</dbReference>
<proteinExistence type="predicted"/>
<dbReference type="SMART" id="SM00034">
    <property type="entry name" value="CLECT"/>
    <property type="match status" value="1"/>
</dbReference>
<sequence>MVSQWEDTWREAVRACNVYNGNLTSIHDAFSDKLIYQYVAKNSTDRPGTFWIGGAKDTHAVPTTWTWIDGENWNYNNWAAGQPDNNPAYQYNYIYVDSIDGKWYSDEDYNTKFFVCEVPSM</sequence>
<dbReference type="PROSITE" id="PS50041">
    <property type="entry name" value="C_TYPE_LECTIN_2"/>
    <property type="match status" value="1"/>
</dbReference>
<dbReference type="InterPro" id="IPR001304">
    <property type="entry name" value="C-type_lectin-like"/>
</dbReference>
<dbReference type="InterPro" id="IPR016187">
    <property type="entry name" value="CTDL_fold"/>
</dbReference>
<dbReference type="Pfam" id="PF00059">
    <property type="entry name" value="Lectin_C"/>
    <property type="match status" value="1"/>
</dbReference>
<keyword evidence="2" id="KW-1185">Reference proteome</keyword>
<dbReference type="Gene3D" id="3.10.100.10">
    <property type="entry name" value="Mannose-Binding Protein A, subunit A"/>
    <property type="match status" value="1"/>
</dbReference>
<evidence type="ECO:0000313" key="2">
    <source>
        <dbReference type="Proteomes" id="UP000887540"/>
    </source>
</evidence>
<name>A0A914BVC8_9BILA</name>